<accession>A0ABP8JJ38</accession>
<dbReference type="RefSeq" id="WP_345227267.1">
    <property type="nucleotide sequence ID" value="NZ_BAABHA010000015.1"/>
</dbReference>
<dbReference type="EMBL" id="BAABHA010000015">
    <property type="protein sequence ID" value="GAA4391585.1"/>
    <property type="molecule type" value="Genomic_DNA"/>
</dbReference>
<evidence type="ECO:0008006" key="3">
    <source>
        <dbReference type="Google" id="ProtNLM"/>
    </source>
</evidence>
<protein>
    <recommendedName>
        <fullName evidence="3">Carboxypeptidase regulatory-like domain-containing protein</fullName>
    </recommendedName>
</protein>
<comment type="caution">
    <text evidence="1">The sequence shown here is derived from an EMBL/GenBank/DDBJ whole genome shotgun (WGS) entry which is preliminary data.</text>
</comment>
<reference evidence="2" key="1">
    <citation type="journal article" date="2019" name="Int. J. Syst. Evol. Microbiol.">
        <title>The Global Catalogue of Microorganisms (GCM) 10K type strain sequencing project: providing services to taxonomists for standard genome sequencing and annotation.</title>
        <authorList>
            <consortium name="The Broad Institute Genomics Platform"/>
            <consortium name="The Broad Institute Genome Sequencing Center for Infectious Disease"/>
            <person name="Wu L."/>
            <person name="Ma J."/>
        </authorList>
    </citation>
    <scope>NUCLEOTIDE SEQUENCE [LARGE SCALE GENOMIC DNA]</scope>
    <source>
        <strain evidence="2">JCM 17924</strain>
    </source>
</reference>
<evidence type="ECO:0000313" key="1">
    <source>
        <dbReference type="EMBL" id="GAA4391585.1"/>
    </source>
</evidence>
<keyword evidence="2" id="KW-1185">Reference proteome</keyword>
<sequence>MTPPPYYLVVAWLALAGCRKNDGPTLLEGQVVDRATGRPVAGAWAQLQAQPGSGGVGGYQPAGDRQACDAQGRFSFAAEPPGGHLIVMAGSAQGHFSSYGEVPAVRAGRRNRDLRVPVQAPAWLRVRLTDEPPASRVWLFVGGFGLSSANHISIALPRDTTVLRPIVAGQDRRIVWHITDIQAVKREYSREVNVPALDTLTLDIRF</sequence>
<evidence type="ECO:0000313" key="2">
    <source>
        <dbReference type="Proteomes" id="UP001500454"/>
    </source>
</evidence>
<gene>
    <name evidence="1" type="ORF">GCM10023186_41020</name>
</gene>
<organism evidence="1 2">
    <name type="scientific">Hymenobacter koreensis</name>
    <dbReference type="NCBI Taxonomy" id="1084523"/>
    <lineage>
        <taxon>Bacteria</taxon>
        <taxon>Pseudomonadati</taxon>
        <taxon>Bacteroidota</taxon>
        <taxon>Cytophagia</taxon>
        <taxon>Cytophagales</taxon>
        <taxon>Hymenobacteraceae</taxon>
        <taxon>Hymenobacter</taxon>
    </lineage>
</organism>
<name>A0ABP8JJ38_9BACT</name>
<dbReference type="Proteomes" id="UP001500454">
    <property type="component" value="Unassembled WGS sequence"/>
</dbReference>
<proteinExistence type="predicted"/>